<protein>
    <submittedName>
        <fullName evidence="2">Uncharacterized protein</fullName>
    </submittedName>
</protein>
<gene>
    <name evidence="2" type="ORF">METZ01_LOCUS499784</name>
</gene>
<evidence type="ECO:0000313" key="2">
    <source>
        <dbReference type="EMBL" id="SVE46930.1"/>
    </source>
</evidence>
<feature type="non-terminal residue" evidence="2">
    <location>
        <position position="71"/>
    </location>
</feature>
<reference evidence="2" key="1">
    <citation type="submission" date="2018-05" db="EMBL/GenBank/DDBJ databases">
        <authorList>
            <person name="Lanie J.A."/>
            <person name="Ng W.-L."/>
            <person name="Kazmierczak K.M."/>
            <person name="Andrzejewski T.M."/>
            <person name="Davidsen T.M."/>
            <person name="Wayne K.J."/>
            <person name="Tettelin H."/>
            <person name="Glass J.I."/>
            <person name="Rusch D."/>
            <person name="Podicherti R."/>
            <person name="Tsui H.-C.T."/>
            <person name="Winkler M.E."/>
        </authorList>
    </citation>
    <scope>NUCLEOTIDE SEQUENCE</scope>
</reference>
<name>A0A383DRP9_9ZZZZ</name>
<feature type="compositionally biased region" description="Polar residues" evidence="1">
    <location>
        <begin position="11"/>
        <end position="21"/>
    </location>
</feature>
<proteinExistence type="predicted"/>
<dbReference type="EMBL" id="UINC01219462">
    <property type="protein sequence ID" value="SVE46930.1"/>
    <property type="molecule type" value="Genomic_DNA"/>
</dbReference>
<accession>A0A383DRP9</accession>
<feature type="non-terminal residue" evidence="2">
    <location>
        <position position="1"/>
    </location>
</feature>
<sequence>QTFNLLERPTGTKNYQQQQRIRATPANPHGAHDHRLGHAHTTHRPLHVRASTVRHSNLPQGVSDPGGCRLL</sequence>
<dbReference type="AlphaFoldDB" id="A0A383DRP9"/>
<organism evidence="2">
    <name type="scientific">marine metagenome</name>
    <dbReference type="NCBI Taxonomy" id="408172"/>
    <lineage>
        <taxon>unclassified sequences</taxon>
        <taxon>metagenomes</taxon>
        <taxon>ecological metagenomes</taxon>
    </lineage>
</organism>
<evidence type="ECO:0000256" key="1">
    <source>
        <dbReference type="SAM" id="MobiDB-lite"/>
    </source>
</evidence>
<feature type="region of interest" description="Disordered" evidence="1">
    <location>
        <begin position="1"/>
        <end position="40"/>
    </location>
</feature>